<name>A0A1L3MSE5_9BACI</name>
<dbReference type="InterPro" id="IPR022524">
    <property type="entry name" value="FliH_Bacilli"/>
</dbReference>
<dbReference type="PANTHER" id="PTHR34982">
    <property type="entry name" value="YOP PROTEINS TRANSLOCATION PROTEIN L"/>
    <property type="match status" value="1"/>
</dbReference>
<gene>
    <name evidence="10" type="ORF">A9C19_11110</name>
</gene>
<keyword evidence="11" id="KW-1185">Reference proteome</keyword>
<feature type="coiled-coil region" evidence="8">
    <location>
        <begin position="122"/>
        <end position="149"/>
    </location>
</feature>
<feature type="coiled-coil region" evidence="8">
    <location>
        <begin position="51"/>
        <end position="82"/>
    </location>
</feature>
<evidence type="ECO:0000313" key="10">
    <source>
        <dbReference type="EMBL" id="APH05259.1"/>
    </source>
</evidence>
<dbReference type="PANTHER" id="PTHR34982:SF1">
    <property type="entry name" value="FLAGELLAR ASSEMBLY PROTEIN FLIH"/>
    <property type="match status" value="1"/>
</dbReference>
<evidence type="ECO:0000256" key="5">
    <source>
        <dbReference type="ARBA" id="ARBA00022927"/>
    </source>
</evidence>
<evidence type="ECO:0000256" key="1">
    <source>
        <dbReference type="ARBA" id="ARBA00003041"/>
    </source>
</evidence>
<dbReference type="STRING" id="1547283.A9C19_11110"/>
<evidence type="ECO:0000256" key="4">
    <source>
        <dbReference type="ARBA" id="ARBA00022795"/>
    </source>
</evidence>
<dbReference type="SUPFAM" id="SSF160527">
    <property type="entry name" value="V-type ATPase subunit E-like"/>
    <property type="match status" value="1"/>
</dbReference>
<proteinExistence type="inferred from homology"/>
<accession>A0A1L3MSE5</accession>
<keyword evidence="4" id="KW-1005">Bacterial flagellum biogenesis</keyword>
<keyword evidence="10" id="KW-0969">Cilium</keyword>
<feature type="domain" description="Flagellar assembly protein FliH/Type III secretion system HrpE" evidence="9">
    <location>
        <begin position="119"/>
        <end position="245"/>
    </location>
</feature>
<keyword evidence="6" id="KW-1006">Bacterial flagellum protein export</keyword>
<dbReference type="GO" id="GO:0044781">
    <property type="term" value="P:bacterial-type flagellum organization"/>
    <property type="evidence" value="ECO:0007669"/>
    <property type="project" value="UniProtKB-KW"/>
</dbReference>
<comment type="similarity">
    <text evidence="2">Belongs to the FliH family.</text>
</comment>
<evidence type="ECO:0000256" key="7">
    <source>
        <dbReference type="NCBIfam" id="TIGR03825"/>
    </source>
</evidence>
<protein>
    <recommendedName>
        <fullName evidence="7">Flagellar assembly protein FliH</fullName>
    </recommendedName>
</protein>
<keyword evidence="3" id="KW-0813">Transport</keyword>
<dbReference type="InterPro" id="IPR018035">
    <property type="entry name" value="Flagellar_FliH/T3SS_HrpE"/>
</dbReference>
<reference evidence="10 11" key="1">
    <citation type="journal article" date="2016" name="Sci. Rep.">
        <title>Complete genome sequence and transcriptomic analysis of a novel marine strain Bacillus weihaiensis reveals the mechanism of brown algae degradation.</title>
        <authorList>
            <person name="Zhu Y."/>
            <person name="Chen P."/>
            <person name="Bao Y."/>
            <person name="Men Y."/>
            <person name="Zeng Y."/>
            <person name="Yang J."/>
            <person name="Sun J."/>
            <person name="Sun Y."/>
        </authorList>
    </citation>
    <scope>NUCLEOTIDE SEQUENCE [LARGE SCALE GENOMIC DNA]</scope>
    <source>
        <strain evidence="10 11">Alg07</strain>
    </source>
</reference>
<dbReference type="Pfam" id="PF02108">
    <property type="entry name" value="FliH"/>
    <property type="match status" value="1"/>
</dbReference>
<keyword evidence="10" id="KW-0282">Flagellum</keyword>
<keyword evidence="10" id="KW-0966">Cell projection</keyword>
<organism evidence="10 11">
    <name type="scientific">Bacillus weihaiensis</name>
    <dbReference type="NCBI Taxonomy" id="1547283"/>
    <lineage>
        <taxon>Bacteria</taxon>
        <taxon>Bacillati</taxon>
        <taxon>Bacillota</taxon>
        <taxon>Bacilli</taxon>
        <taxon>Bacillales</taxon>
        <taxon>Bacillaceae</taxon>
        <taxon>Bacillus</taxon>
    </lineage>
</organism>
<comment type="function">
    <text evidence="1">Needed for flagellar regrowth and assembly.</text>
</comment>
<keyword evidence="8" id="KW-0175">Coiled coil</keyword>
<evidence type="ECO:0000256" key="2">
    <source>
        <dbReference type="ARBA" id="ARBA00006602"/>
    </source>
</evidence>
<dbReference type="Proteomes" id="UP000181936">
    <property type="component" value="Chromosome"/>
</dbReference>
<sequence length="256" mass="30018">MILLSKLIKSQYARENKEKTPISIINIQEILNDRLKEKIDPEIQKQSTFLIDQAKIEADAILQEAHAQKDKILREIESHQLAWVNERQQQVEEARQEGYAEGVELGRQHAISQYEGLIQETQRIIELSKEDYQERIQSAENEILLLSTRIAEKILQVTLEENKENFLPFIKKGLNEVKEYEHIKIHVNPSYYEYLLSRKEELQVLMTNQKDIYIYPNAELSEHGCMIESEFGRIDVSIDTQLEQLKKQLLDLVDEG</sequence>
<dbReference type="EMBL" id="CP016020">
    <property type="protein sequence ID" value="APH05259.1"/>
    <property type="molecule type" value="Genomic_DNA"/>
</dbReference>
<evidence type="ECO:0000313" key="11">
    <source>
        <dbReference type="Proteomes" id="UP000181936"/>
    </source>
</evidence>
<keyword evidence="5" id="KW-0653">Protein transport</keyword>
<evidence type="ECO:0000256" key="6">
    <source>
        <dbReference type="ARBA" id="ARBA00023225"/>
    </source>
</evidence>
<evidence type="ECO:0000259" key="9">
    <source>
        <dbReference type="Pfam" id="PF02108"/>
    </source>
</evidence>
<evidence type="ECO:0000256" key="8">
    <source>
        <dbReference type="SAM" id="Coils"/>
    </source>
</evidence>
<dbReference type="AlphaFoldDB" id="A0A1L3MSE5"/>
<dbReference type="GO" id="GO:0015031">
    <property type="term" value="P:protein transport"/>
    <property type="evidence" value="ECO:0007669"/>
    <property type="project" value="UniProtKB-KW"/>
</dbReference>
<dbReference type="GO" id="GO:0005829">
    <property type="term" value="C:cytosol"/>
    <property type="evidence" value="ECO:0007669"/>
    <property type="project" value="TreeGrafter"/>
</dbReference>
<dbReference type="InterPro" id="IPR051472">
    <property type="entry name" value="T3SS_Stator/FliH"/>
</dbReference>
<dbReference type="KEGG" id="bwh:A9C19_11110"/>
<dbReference type="NCBIfam" id="TIGR03825">
    <property type="entry name" value="FliH_bacil"/>
    <property type="match status" value="1"/>
</dbReference>
<evidence type="ECO:0000256" key="3">
    <source>
        <dbReference type="ARBA" id="ARBA00022448"/>
    </source>
</evidence>